<evidence type="ECO:0000313" key="3">
    <source>
        <dbReference type="Proteomes" id="UP000244755"/>
    </source>
</evidence>
<protein>
    <submittedName>
        <fullName evidence="2">Uncharacterized protein</fullName>
    </submittedName>
</protein>
<reference evidence="2 3" key="1">
    <citation type="submission" date="2018-04" db="EMBL/GenBank/DDBJ databases">
        <title>Methylobacterium sp. PR1016A genome.</title>
        <authorList>
            <person name="Park W."/>
        </authorList>
    </citation>
    <scope>NUCLEOTIDE SEQUENCE [LARGE SCALE GENOMIC DNA]</scope>
    <source>
        <strain evidence="2 3">PR1016A</strain>
    </source>
</reference>
<gene>
    <name evidence="2" type="ORF">DA075_26700</name>
</gene>
<organism evidence="2 3">
    <name type="scientific">Methylobacterium currus</name>
    <dbReference type="NCBI Taxonomy" id="2051553"/>
    <lineage>
        <taxon>Bacteria</taxon>
        <taxon>Pseudomonadati</taxon>
        <taxon>Pseudomonadota</taxon>
        <taxon>Alphaproteobacteria</taxon>
        <taxon>Hyphomicrobiales</taxon>
        <taxon>Methylobacteriaceae</taxon>
        <taxon>Methylobacterium</taxon>
    </lineage>
</organism>
<evidence type="ECO:0000313" key="2">
    <source>
        <dbReference type="EMBL" id="AWB24029.1"/>
    </source>
</evidence>
<proteinExistence type="predicted"/>
<keyword evidence="1" id="KW-1133">Transmembrane helix</keyword>
<sequence length="37" mass="3871">MLLDHDGWVGFAQHPAGFGRLLGYGVMIAGVALISLS</sequence>
<dbReference type="KEGG" id="mee:DA075_26700"/>
<keyword evidence="1" id="KW-0472">Membrane</keyword>
<dbReference type="AlphaFoldDB" id="A0A2R4WR63"/>
<keyword evidence="1" id="KW-0812">Transmembrane</keyword>
<accession>A0A2R4WR63</accession>
<feature type="transmembrane region" description="Helical" evidence="1">
    <location>
        <begin position="18"/>
        <end position="36"/>
    </location>
</feature>
<dbReference type="EMBL" id="CP028843">
    <property type="protein sequence ID" value="AWB24029.1"/>
    <property type="molecule type" value="Genomic_DNA"/>
</dbReference>
<dbReference type="RefSeq" id="WP_108394329.1">
    <property type="nucleotide sequence ID" value="NZ_CP028843.1"/>
</dbReference>
<name>A0A2R4WR63_9HYPH</name>
<evidence type="ECO:0000256" key="1">
    <source>
        <dbReference type="SAM" id="Phobius"/>
    </source>
</evidence>
<dbReference type="OrthoDB" id="7864805at2"/>
<dbReference type="Proteomes" id="UP000244755">
    <property type="component" value="Chromosome 1"/>
</dbReference>
<keyword evidence="3" id="KW-1185">Reference proteome</keyword>